<dbReference type="PROSITE" id="PS50878">
    <property type="entry name" value="RT_POL"/>
    <property type="match status" value="1"/>
</dbReference>
<organism evidence="2 3">
    <name type="scientific">Loxostege sticticalis</name>
    <name type="common">Beet webworm moth</name>
    <dbReference type="NCBI Taxonomy" id="481309"/>
    <lineage>
        <taxon>Eukaryota</taxon>
        <taxon>Metazoa</taxon>
        <taxon>Ecdysozoa</taxon>
        <taxon>Arthropoda</taxon>
        <taxon>Hexapoda</taxon>
        <taxon>Insecta</taxon>
        <taxon>Pterygota</taxon>
        <taxon>Neoptera</taxon>
        <taxon>Endopterygota</taxon>
        <taxon>Lepidoptera</taxon>
        <taxon>Glossata</taxon>
        <taxon>Ditrysia</taxon>
        <taxon>Pyraloidea</taxon>
        <taxon>Crambidae</taxon>
        <taxon>Pyraustinae</taxon>
        <taxon>Loxostege</taxon>
    </lineage>
</organism>
<dbReference type="InterPro" id="IPR043502">
    <property type="entry name" value="DNA/RNA_pol_sf"/>
</dbReference>
<comment type="caution">
    <text evidence="2">The sequence shown here is derived from an EMBL/GenBank/DDBJ whole genome shotgun (WGS) entry which is preliminary data.</text>
</comment>
<dbReference type="PANTHER" id="PTHR36688">
    <property type="entry name" value="ENDO/EXONUCLEASE/PHOSPHATASE DOMAIN-CONTAINING PROTEIN"/>
    <property type="match status" value="1"/>
</dbReference>
<dbReference type="CDD" id="cd01650">
    <property type="entry name" value="RT_nLTR_like"/>
    <property type="match status" value="1"/>
</dbReference>
<reference evidence="2 3" key="1">
    <citation type="submission" date="2024-06" db="EMBL/GenBank/DDBJ databases">
        <title>A chromosome-level genome assembly of beet webworm, Loxostege sticticalis.</title>
        <authorList>
            <person name="Zhang Y."/>
        </authorList>
    </citation>
    <scope>NUCLEOTIDE SEQUENCE [LARGE SCALE GENOMIC DNA]</scope>
    <source>
        <strain evidence="2">AQ026</strain>
        <tissue evidence="2">Whole body</tissue>
    </source>
</reference>
<dbReference type="PANTHER" id="PTHR36688:SF2">
    <property type="entry name" value="ENDONUCLEASE_EXONUCLEASE_PHOSPHATASE DOMAIN-CONTAINING PROTEIN"/>
    <property type="match status" value="1"/>
</dbReference>
<dbReference type="Gene3D" id="3.60.10.10">
    <property type="entry name" value="Endonuclease/exonuclease/phosphatase"/>
    <property type="match status" value="1"/>
</dbReference>
<keyword evidence="3" id="KW-1185">Reference proteome</keyword>
<dbReference type="SUPFAM" id="SSF56672">
    <property type="entry name" value="DNA/RNA polymerases"/>
    <property type="match status" value="1"/>
</dbReference>
<dbReference type="InterPro" id="IPR036691">
    <property type="entry name" value="Endo/exonu/phosph_ase_sf"/>
</dbReference>
<dbReference type="Proteomes" id="UP001549920">
    <property type="component" value="Unassembled WGS sequence"/>
</dbReference>
<proteinExistence type="predicted"/>
<accession>A0ABR3H5E2</accession>
<evidence type="ECO:0000259" key="1">
    <source>
        <dbReference type="PROSITE" id="PS50878"/>
    </source>
</evidence>
<dbReference type="InterPro" id="IPR052560">
    <property type="entry name" value="RdDP_mobile_element"/>
</dbReference>
<feature type="domain" description="Reverse transcriptase" evidence="1">
    <location>
        <begin position="413"/>
        <end position="683"/>
    </location>
</feature>
<gene>
    <name evidence="2" type="ORF">ABMA27_010343</name>
</gene>
<dbReference type="SUPFAM" id="SSF56219">
    <property type="entry name" value="DNase I-like"/>
    <property type="match status" value="1"/>
</dbReference>
<protein>
    <recommendedName>
        <fullName evidence="1">Reverse transcriptase domain-containing protein</fullName>
    </recommendedName>
</protein>
<dbReference type="Pfam" id="PF00078">
    <property type="entry name" value="RVT_1"/>
    <property type="match status" value="1"/>
</dbReference>
<sequence>MGTVGGGVSIFVTNQIEHHLIEEMTDDDDNNFLWIYLKKFSIEIGVVYKPGRTNSRRFLDTYALQLSRKKRAVIIGDFNYDLLEPDTEVNDYNATLEENGFRILNKVSPKYCTRETMNKKSLLDHVCTNLKENQFYMAIIESNMSDHKQIFLEVKKYQPSLKQKVKYEAIDYGKLYERMKLNMANSNNDKFHIFEDILCETIQESKSFKTKILNPPKQDWINAKIINKINKKNLLYRKHKKNPNNEHLKNQFMTEKKLVTDEIRKMKKDYHYKQLSTCKNNPRKMWSLINNLTHNKVKEISSPTTLIDGARTITDGHEICEHFNKYFATIGLRLVEAIPRKYHNDRTNTAAIVNCNQNSFGLASLAPVTADEILKIINNLDPNTSSGLDKMNTKSIKCVGEHIARELSNCINLCLEAGEFPTSLKTAKVTPIFKSGSRLDSNNYRPISVLPVLSKIFERVIYNRLVIYLDSINYLYSQQYGFRSKSSTLSATADLVTKIKNSIDEKNICLGIFIDLKKAFDTVSHTILRNKLRDIGIEGNAHKILESYLTARSQVVEIPNFQSSPAAVTFGVPQGSILGPLLFLIYINGISNLELKGDLSLYADDTCLFYFGSEIDSIIQDAQSDLDLLDNWFQYNLLTINVAKTHYVIFSAKNKDIPDFEPLKINDITISKSESEKYLGLVLDNRLTWRKLKLNYYLLVALSAE</sequence>
<dbReference type="InterPro" id="IPR000477">
    <property type="entry name" value="RT_dom"/>
</dbReference>
<name>A0ABR3H5E2_LOXSC</name>
<evidence type="ECO:0000313" key="3">
    <source>
        <dbReference type="Proteomes" id="UP001549920"/>
    </source>
</evidence>
<evidence type="ECO:0000313" key="2">
    <source>
        <dbReference type="EMBL" id="KAL0860028.1"/>
    </source>
</evidence>
<dbReference type="EMBL" id="JBEUOH010000026">
    <property type="protein sequence ID" value="KAL0860028.1"/>
    <property type="molecule type" value="Genomic_DNA"/>
</dbReference>